<dbReference type="AlphaFoldDB" id="A0A1H4FZS0"/>
<dbReference type="InterPro" id="IPR043128">
    <property type="entry name" value="Rev_trsase/Diguanyl_cyclase"/>
</dbReference>
<evidence type="ECO:0000256" key="3">
    <source>
        <dbReference type="ARBA" id="ARBA00034247"/>
    </source>
</evidence>
<dbReference type="EMBL" id="FNRJ01000013">
    <property type="protein sequence ID" value="SEB02158.1"/>
    <property type="molecule type" value="Genomic_DNA"/>
</dbReference>
<dbReference type="CDD" id="cd01007">
    <property type="entry name" value="PBP2_BvgS_HisK_like"/>
    <property type="match status" value="2"/>
</dbReference>
<dbReference type="InterPro" id="IPR000160">
    <property type="entry name" value="GGDEF_dom"/>
</dbReference>
<dbReference type="SUPFAM" id="SSF55073">
    <property type="entry name" value="Nucleotide cyclase"/>
    <property type="match status" value="1"/>
</dbReference>
<evidence type="ECO:0000313" key="5">
    <source>
        <dbReference type="EMBL" id="SEB02158.1"/>
    </source>
</evidence>
<dbReference type="InterPro" id="IPR029787">
    <property type="entry name" value="Nucleotide_cyclase"/>
</dbReference>
<evidence type="ECO:0000259" key="4">
    <source>
        <dbReference type="PROSITE" id="PS50887"/>
    </source>
</evidence>
<dbReference type="Proteomes" id="UP000242469">
    <property type="component" value="Unassembled WGS sequence"/>
</dbReference>
<dbReference type="GO" id="GO:0043709">
    <property type="term" value="P:cell adhesion involved in single-species biofilm formation"/>
    <property type="evidence" value="ECO:0007669"/>
    <property type="project" value="TreeGrafter"/>
</dbReference>
<evidence type="ECO:0000256" key="2">
    <source>
        <dbReference type="ARBA" id="ARBA00012528"/>
    </source>
</evidence>
<reference evidence="6" key="1">
    <citation type="submission" date="2016-10" db="EMBL/GenBank/DDBJ databases">
        <authorList>
            <person name="Varghese N."/>
            <person name="Submissions S."/>
        </authorList>
    </citation>
    <scope>NUCLEOTIDE SEQUENCE [LARGE SCALE GENOMIC DNA]</scope>
    <source>
        <strain evidence="6">DSM 11526</strain>
    </source>
</reference>
<comment type="cofactor">
    <cofactor evidence="1">
        <name>Mg(2+)</name>
        <dbReference type="ChEBI" id="CHEBI:18420"/>
    </cofactor>
</comment>
<evidence type="ECO:0000313" key="6">
    <source>
        <dbReference type="Proteomes" id="UP000242469"/>
    </source>
</evidence>
<gene>
    <name evidence="5" type="ORF">SAMN02745729_11350</name>
</gene>
<dbReference type="Gene3D" id="3.40.190.10">
    <property type="entry name" value="Periplasmic binding protein-like II"/>
    <property type="match status" value="6"/>
</dbReference>
<dbReference type="PANTHER" id="PTHR45138:SF9">
    <property type="entry name" value="DIGUANYLATE CYCLASE DGCM-RELATED"/>
    <property type="match status" value="1"/>
</dbReference>
<dbReference type="OrthoDB" id="9180959at2"/>
<dbReference type="GO" id="GO:0052621">
    <property type="term" value="F:diguanylate cyclase activity"/>
    <property type="evidence" value="ECO:0007669"/>
    <property type="project" value="UniProtKB-EC"/>
</dbReference>
<keyword evidence="6" id="KW-1185">Reference proteome</keyword>
<dbReference type="Pfam" id="PF00497">
    <property type="entry name" value="SBP_bac_3"/>
    <property type="match status" value="2"/>
</dbReference>
<evidence type="ECO:0000256" key="1">
    <source>
        <dbReference type="ARBA" id="ARBA00001946"/>
    </source>
</evidence>
<organism evidence="5 6">
    <name type="scientific">Marinobacterium iners DSM 11526</name>
    <dbReference type="NCBI Taxonomy" id="1122198"/>
    <lineage>
        <taxon>Bacteria</taxon>
        <taxon>Pseudomonadati</taxon>
        <taxon>Pseudomonadota</taxon>
        <taxon>Gammaproteobacteria</taxon>
        <taxon>Oceanospirillales</taxon>
        <taxon>Oceanospirillaceae</taxon>
        <taxon>Marinobacterium</taxon>
    </lineage>
</organism>
<dbReference type="SMART" id="SM00267">
    <property type="entry name" value="GGDEF"/>
    <property type="match status" value="1"/>
</dbReference>
<dbReference type="FunFam" id="3.30.70.270:FF:000001">
    <property type="entry name" value="Diguanylate cyclase domain protein"/>
    <property type="match status" value="1"/>
</dbReference>
<dbReference type="InterPro" id="IPR050469">
    <property type="entry name" value="Diguanylate_Cyclase"/>
</dbReference>
<dbReference type="PANTHER" id="PTHR45138">
    <property type="entry name" value="REGULATORY COMPONENTS OF SENSORY TRANSDUCTION SYSTEM"/>
    <property type="match status" value="1"/>
</dbReference>
<comment type="catalytic activity">
    <reaction evidence="3">
        <text>2 GTP = 3',3'-c-di-GMP + 2 diphosphate</text>
        <dbReference type="Rhea" id="RHEA:24898"/>
        <dbReference type="ChEBI" id="CHEBI:33019"/>
        <dbReference type="ChEBI" id="CHEBI:37565"/>
        <dbReference type="ChEBI" id="CHEBI:58805"/>
        <dbReference type="EC" id="2.7.7.65"/>
    </reaction>
</comment>
<dbReference type="CDD" id="cd01949">
    <property type="entry name" value="GGDEF"/>
    <property type="match status" value="1"/>
</dbReference>
<dbReference type="PROSITE" id="PS50887">
    <property type="entry name" value="GGDEF"/>
    <property type="match status" value="1"/>
</dbReference>
<name>A0A1H4FZS0_9GAMM</name>
<dbReference type="GO" id="GO:0005886">
    <property type="term" value="C:plasma membrane"/>
    <property type="evidence" value="ECO:0007669"/>
    <property type="project" value="TreeGrafter"/>
</dbReference>
<dbReference type="SUPFAM" id="SSF53850">
    <property type="entry name" value="Periplasmic binding protein-like II"/>
    <property type="match status" value="3"/>
</dbReference>
<sequence length="963" mass="108082">MDFMKPFRLHFAVFITMALYLLTFQVRAEPELSPVTIGIVADNAPYSSLGPGGLRGFSIDILEELSRTSGVEFEYRVGSWSEIYGAFLRGELDAVDEISWREDRADKMLFTRPYHLRHTVIMHDENRPLPTIETLSNLKGYRIGTLTDIYYAGILRESGLEIVEYGLQPDLVRALAFGWVDAIIGPEVTLRYMARQQGFVNIEPLAAAPLSGKETEDFRIAVHLDQPQLYQKLDEGLAAIDPHWIEALRERWQEFGGKALDNKTLKLTPAQQLTVRQQAPLRVGLMSDYAPLSFEDGGRVQGLSVDILTRVMDLTGLQATPVVDQWSVLIELLQQGEIDVIANISDLKERRSFTRFTQPFHHVPIVVFTRKPGFRLNSPDDFRGQKIAISTGIFYERKVRDLASEGVVSFDSQASMFRSLASGTVDLVLAALPNGNHWVRELGLTDVRIAGELSLPDVSGEDLRFGLRPELEPLVPIIDAALAAITPTEMRTIENRWLGAQLETNSAFTGFSAAEQDFLEIRNNSLSYCIHPDWMPLEGLDSKGQHQGLSATLLDIFSLRSGVAFNLRPTRHWRDSLAALKQGQCDLVPLIGRSEGQSEGLVLTSAFYTLPSIVLGRIEAPFISSLSDIDQHPIAIVRDSPLLSELRRSYPGLNLIEVDSETEGVQGLQRGEWYGYISTLATASQKLEDLGLADIRVIGRVPMDLELALATSATDQHLGTLMQKLVSSLSSEDLHRMDSEWRTVRLQQRVDYSLLWKILSVTAIVLFMLFYWNRKLGALNRELAAANERLAVTSTTDELTGLGNRTSFEQHYEACYQVCQRNGLSFMVAMMDADHFKQVNDRFGHAVGDECLRAISRTMREHFRRETDHLIRFGGEEFVIFAVANSPADAAERLETLRRGIEQLRVPTADGQEVRVSVSIGYCRLVPEIGQRSEQWLRMADRAVYEAKRKGRNRVVDAGKDVV</sequence>
<dbReference type="NCBIfam" id="TIGR00254">
    <property type="entry name" value="GGDEF"/>
    <property type="match status" value="1"/>
</dbReference>
<feature type="domain" description="GGDEF" evidence="4">
    <location>
        <begin position="824"/>
        <end position="960"/>
    </location>
</feature>
<proteinExistence type="predicted"/>
<dbReference type="EC" id="2.7.7.65" evidence="2"/>
<protein>
    <recommendedName>
        <fullName evidence="2">diguanylate cyclase</fullName>
        <ecNumber evidence="2">2.7.7.65</ecNumber>
    </recommendedName>
</protein>
<dbReference type="SMART" id="SM00062">
    <property type="entry name" value="PBPb"/>
    <property type="match status" value="3"/>
</dbReference>
<dbReference type="STRING" id="1122198.SAMN02745729_11350"/>
<accession>A0A1H4FZS0</accession>
<dbReference type="Pfam" id="PF00990">
    <property type="entry name" value="GGDEF"/>
    <property type="match status" value="1"/>
</dbReference>
<dbReference type="GO" id="GO:1902201">
    <property type="term" value="P:negative regulation of bacterial-type flagellum-dependent cell motility"/>
    <property type="evidence" value="ECO:0007669"/>
    <property type="project" value="TreeGrafter"/>
</dbReference>
<dbReference type="InterPro" id="IPR001638">
    <property type="entry name" value="Solute-binding_3/MltF_N"/>
</dbReference>
<dbReference type="Gene3D" id="3.30.70.270">
    <property type="match status" value="1"/>
</dbReference>